<evidence type="ECO:0000259" key="6">
    <source>
        <dbReference type="Pfam" id="PF13664"/>
    </source>
</evidence>
<evidence type="ECO:0000256" key="1">
    <source>
        <dbReference type="ARBA" id="ARBA00004370"/>
    </source>
</evidence>
<sequence length="137" mass="14878">MKDRIALLVAAFWWGSLSTIGFLVVPMLFARLGSPAVAGNMAGQLFAAQTWVALACGLVLLVHFRAQAGERMDAAARTITGWVVTGLLLALLQQYAVAPRILARENLKLWHALGSAMYLGQWLCAAVVLWRMGRRAA</sequence>
<proteinExistence type="predicted"/>
<feature type="transmembrane region" description="Helical" evidence="5">
    <location>
        <begin position="41"/>
        <end position="62"/>
    </location>
</feature>
<evidence type="ECO:0000256" key="4">
    <source>
        <dbReference type="ARBA" id="ARBA00023136"/>
    </source>
</evidence>
<keyword evidence="3 5" id="KW-1133">Transmembrane helix</keyword>
<reference evidence="7" key="1">
    <citation type="submission" date="2023-06" db="EMBL/GenBank/DDBJ databases">
        <authorList>
            <person name="Jiang Y."/>
            <person name="Liu Q."/>
        </authorList>
    </citation>
    <scope>NUCLEOTIDE SEQUENCE</scope>
    <source>
        <strain evidence="7">CGMCC 1.12090</strain>
    </source>
</reference>
<feature type="domain" description="TMEM205-like" evidence="6">
    <location>
        <begin position="8"/>
        <end position="103"/>
    </location>
</feature>
<comment type="subcellular location">
    <subcellularLocation>
        <location evidence="1">Membrane</location>
    </subcellularLocation>
</comment>
<dbReference type="RefSeq" id="WP_301812213.1">
    <property type="nucleotide sequence ID" value="NZ_JAUJZH010000014.1"/>
</dbReference>
<dbReference type="EMBL" id="JAUKVY010000014">
    <property type="protein sequence ID" value="MDO1534505.1"/>
    <property type="molecule type" value="Genomic_DNA"/>
</dbReference>
<feature type="transmembrane region" description="Helical" evidence="5">
    <location>
        <begin position="74"/>
        <end position="97"/>
    </location>
</feature>
<dbReference type="Pfam" id="PF13664">
    <property type="entry name" value="DUF4149"/>
    <property type="match status" value="1"/>
</dbReference>
<gene>
    <name evidence="7" type="ORF">Q2T77_19625</name>
</gene>
<comment type="caution">
    <text evidence="7">The sequence shown here is derived from an EMBL/GenBank/DDBJ whole genome shotgun (WGS) entry which is preliminary data.</text>
</comment>
<dbReference type="Proteomes" id="UP001169027">
    <property type="component" value="Unassembled WGS sequence"/>
</dbReference>
<evidence type="ECO:0000313" key="8">
    <source>
        <dbReference type="Proteomes" id="UP001169027"/>
    </source>
</evidence>
<keyword evidence="2 5" id="KW-0812">Transmembrane</keyword>
<keyword evidence="8" id="KW-1185">Reference proteome</keyword>
<dbReference type="InterPro" id="IPR025423">
    <property type="entry name" value="TMEM205-like"/>
</dbReference>
<keyword evidence="4 5" id="KW-0472">Membrane</keyword>
<evidence type="ECO:0000256" key="2">
    <source>
        <dbReference type="ARBA" id="ARBA00022692"/>
    </source>
</evidence>
<evidence type="ECO:0000256" key="3">
    <source>
        <dbReference type="ARBA" id="ARBA00022989"/>
    </source>
</evidence>
<accession>A0ABT8S6F7</accession>
<protein>
    <submittedName>
        <fullName evidence="7">DUF4149 domain-containing protein</fullName>
    </submittedName>
</protein>
<feature type="transmembrane region" description="Helical" evidence="5">
    <location>
        <begin position="109"/>
        <end position="130"/>
    </location>
</feature>
<organism evidence="7 8">
    <name type="scientific">Variovorax ginsengisoli</name>
    <dbReference type="NCBI Taxonomy" id="363844"/>
    <lineage>
        <taxon>Bacteria</taxon>
        <taxon>Pseudomonadati</taxon>
        <taxon>Pseudomonadota</taxon>
        <taxon>Betaproteobacteria</taxon>
        <taxon>Burkholderiales</taxon>
        <taxon>Comamonadaceae</taxon>
        <taxon>Variovorax</taxon>
    </lineage>
</organism>
<name>A0ABT8S6F7_9BURK</name>
<evidence type="ECO:0000313" key="7">
    <source>
        <dbReference type="EMBL" id="MDO1534505.1"/>
    </source>
</evidence>
<evidence type="ECO:0000256" key="5">
    <source>
        <dbReference type="SAM" id="Phobius"/>
    </source>
</evidence>
<feature type="transmembrane region" description="Helical" evidence="5">
    <location>
        <begin position="7"/>
        <end position="29"/>
    </location>
</feature>